<name>A0ABX8YD40_ANETH</name>
<proteinExistence type="predicted"/>
<protein>
    <submittedName>
        <fullName evidence="1">HK97 gp10 family phage protein</fullName>
    </submittedName>
</protein>
<keyword evidence="2" id="KW-1185">Reference proteome</keyword>
<sequence length="164" mass="18824">MNIHDFDGLYRKLQEMQHGVIEKVIRNIVEALGETLLNELIEEIGRQDLIDTGTLWNSFTRGDEENVWEWDIDRNAITLEVGSNLSYARYLNDGYTIEKTHFVPGYWNSGGSFIYAPSAKTGFMARPRTFIGRTYFDITVQHFEGGMNELIVQRLEKELGRGAA</sequence>
<dbReference type="InterPro" id="IPR010064">
    <property type="entry name" value="HK97-gp10_tail"/>
</dbReference>
<evidence type="ECO:0000313" key="1">
    <source>
        <dbReference type="EMBL" id="QYY43391.1"/>
    </source>
</evidence>
<gene>
    <name evidence="1" type="ORF">K3F53_03825</name>
</gene>
<organism evidence="1 2">
    <name type="scientific">Aneurinibacillus thermoaerophilus</name>
    <dbReference type="NCBI Taxonomy" id="143495"/>
    <lineage>
        <taxon>Bacteria</taxon>
        <taxon>Bacillati</taxon>
        <taxon>Bacillota</taxon>
        <taxon>Bacilli</taxon>
        <taxon>Bacillales</taxon>
        <taxon>Paenibacillaceae</taxon>
        <taxon>Aneurinibacillus group</taxon>
        <taxon>Aneurinibacillus</taxon>
    </lineage>
</organism>
<dbReference type="Proteomes" id="UP000826616">
    <property type="component" value="Chromosome"/>
</dbReference>
<dbReference type="RefSeq" id="WP_057899752.1">
    <property type="nucleotide sequence ID" value="NZ_CP080764.1"/>
</dbReference>
<evidence type="ECO:0000313" key="2">
    <source>
        <dbReference type="Proteomes" id="UP000826616"/>
    </source>
</evidence>
<accession>A0ABX8YD40</accession>
<reference evidence="1 2" key="1">
    <citation type="submission" date="2021-08" db="EMBL/GenBank/DDBJ databases">
        <title>Complete genome sequence of the strain Aneurinibacillus thermoaerophilus CCM 8960.</title>
        <authorList>
            <person name="Musilova J."/>
            <person name="Kourilova X."/>
            <person name="Pernicova I."/>
            <person name="Bezdicek M."/>
            <person name="Lengerova M."/>
            <person name="Obruca S."/>
            <person name="Sedlar K."/>
        </authorList>
    </citation>
    <scope>NUCLEOTIDE SEQUENCE [LARGE SCALE GENOMIC DNA]</scope>
    <source>
        <strain evidence="1 2">CCM 8960</strain>
    </source>
</reference>
<dbReference type="GeneID" id="97140488"/>
<dbReference type="EMBL" id="CP080764">
    <property type="protein sequence ID" value="QYY43391.1"/>
    <property type="molecule type" value="Genomic_DNA"/>
</dbReference>
<dbReference type="Pfam" id="PF04883">
    <property type="entry name" value="HK97-gp10_like"/>
    <property type="match status" value="1"/>
</dbReference>